<dbReference type="AlphaFoldDB" id="A0A6A5KH25"/>
<evidence type="ECO:0000256" key="4">
    <source>
        <dbReference type="ARBA" id="ARBA00022448"/>
    </source>
</evidence>
<evidence type="ECO:0000256" key="12">
    <source>
        <dbReference type="ARBA" id="ARBA00023242"/>
    </source>
</evidence>
<dbReference type="GO" id="GO:0006999">
    <property type="term" value="P:nuclear pore organization"/>
    <property type="evidence" value="ECO:0007669"/>
    <property type="project" value="TreeGrafter"/>
</dbReference>
<dbReference type="Proteomes" id="UP000800040">
    <property type="component" value="Unassembled WGS sequence"/>
</dbReference>
<dbReference type="OrthoDB" id="67850at2759"/>
<dbReference type="InterPro" id="IPR019049">
    <property type="entry name" value="Nucleoporin_prot_Ndc1/Nup"/>
</dbReference>
<protein>
    <recommendedName>
        <fullName evidence="16">Nuclear envelope protein</fullName>
    </recommendedName>
</protein>
<evidence type="ECO:0008006" key="16">
    <source>
        <dbReference type="Google" id="ProtNLM"/>
    </source>
</evidence>
<evidence type="ECO:0000256" key="11">
    <source>
        <dbReference type="ARBA" id="ARBA00023136"/>
    </source>
</evidence>
<keyword evidence="6" id="KW-0509">mRNA transport</keyword>
<keyword evidence="9" id="KW-0811">Translocation</keyword>
<evidence type="ECO:0000313" key="15">
    <source>
        <dbReference type="Proteomes" id="UP000800040"/>
    </source>
</evidence>
<comment type="similarity">
    <text evidence="3">Belongs to the NDC1 family.</text>
</comment>
<dbReference type="GO" id="GO:0106166">
    <property type="term" value="F:spindle pole body-nuclear membrane anchor activity"/>
    <property type="evidence" value="ECO:0007669"/>
    <property type="project" value="TreeGrafter"/>
</dbReference>
<dbReference type="GO" id="GO:0070762">
    <property type="term" value="C:nuclear pore transmembrane ring"/>
    <property type="evidence" value="ECO:0007669"/>
    <property type="project" value="TreeGrafter"/>
</dbReference>
<feature type="transmembrane region" description="Helical" evidence="13">
    <location>
        <begin position="99"/>
        <end position="124"/>
    </location>
</feature>
<dbReference type="Pfam" id="PF09531">
    <property type="entry name" value="Ndc1_Nup"/>
    <property type="match status" value="1"/>
</dbReference>
<dbReference type="GO" id="GO:0051028">
    <property type="term" value="P:mRNA transport"/>
    <property type="evidence" value="ECO:0007669"/>
    <property type="project" value="UniProtKB-KW"/>
</dbReference>
<sequence>MALAPLGTQVRPYRDYLTPALHRRFNKASRYTLLLCYMIACWMGEWDNLLWLWFPLGLTGIRTLLIFLSALSIYVLRVARWHVGRRQTHTRCQTFTTYFFRPATLVTVIAYIFSAMMFVETYIWSRGANDRLNFIEAGRMHERFRLNERPLYLRYLFYLLATAQAGVHLWKDYDRIDVPTTMPKKDCDDGTGSTPTTRAPKPRQVLIKSFKGMATQSSSLAAAVAMTGFALYFALARHLIWSYYYSFGRYLWSLSKTASPTGLAPFMPLCAMFLTEGTLLVVLWEFVNKTFDVYMAQEPLKNDQPITNDSKDPNGTLLNGLKSKKDAVKAIAFWELALITDAFPDRRKTIYGEIQRKKAETYQQITAICLGQLRDLIERLNKGLDPAYSPDAAPSKNQPTPPVNLVPQIAQPLKNDKPITALPPKPNSKWEHIEAAATSIAKSHSSPGNAQQAYSREAINRGMKKAQEGARDAESFVTKHYNKLVSSSVGALFQHSLQRTANVVVLAAPYSRISLICSAITALTNLAVFSFREDALGRFNGGIPDIIRTFTTALIKLDEYIATVPIHWSDKDTQNKPESERRKVPEVDQVRECLRVGLEMILGSFHEYLSSMGLSRLEIIEANKAAGVQKGPELIQAGAR</sequence>
<dbReference type="GO" id="GO:0070631">
    <property type="term" value="P:spindle pole body localization"/>
    <property type="evidence" value="ECO:0007669"/>
    <property type="project" value="TreeGrafter"/>
</dbReference>
<dbReference type="GO" id="GO:0015031">
    <property type="term" value="P:protein transport"/>
    <property type="evidence" value="ECO:0007669"/>
    <property type="project" value="UniProtKB-KW"/>
</dbReference>
<dbReference type="GO" id="GO:0005816">
    <property type="term" value="C:spindle pole body"/>
    <property type="evidence" value="ECO:0007669"/>
    <property type="project" value="TreeGrafter"/>
</dbReference>
<keyword evidence="11 13" id="KW-0472">Membrane</keyword>
<evidence type="ECO:0000256" key="6">
    <source>
        <dbReference type="ARBA" id="ARBA00022816"/>
    </source>
</evidence>
<keyword evidence="10" id="KW-0906">Nuclear pore complex</keyword>
<feature type="transmembrane region" description="Helical" evidence="13">
    <location>
        <begin position="60"/>
        <end position="79"/>
    </location>
</feature>
<name>A0A6A5KH25_9PLEO</name>
<evidence type="ECO:0000256" key="7">
    <source>
        <dbReference type="ARBA" id="ARBA00022927"/>
    </source>
</evidence>
<accession>A0A6A5KH25</accession>
<feature type="transmembrane region" description="Helical" evidence="13">
    <location>
        <begin position="220"/>
        <end position="244"/>
    </location>
</feature>
<evidence type="ECO:0000256" key="9">
    <source>
        <dbReference type="ARBA" id="ARBA00023010"/>
    </source>
</evidence>
<keyword evidence="7" id="KW-0653">Protein transport</keyword>
<keyword evidence="4" id="KW-0813">Transport</keyword>
<keyword evidence="8 13" id="KW-1133">Transmembrane helix</keyword>
<evidence type="ECO:0000256" key="1">
    <source>
        <dbReference type="ARBA" id="ARBA00004232"/>
    </source>
</evidence>
<dbReference type="PANTHER" id="PTHR13269:SF6">
    <property type="entry name" value="NUCLEOPORIN NDC1"/>
    <property type="match status" value="1"/>
</dbReference>
<evidence type="ECO:0000313" key="14">
    <source>
        <dbReference type="EMBL" id="KAF1835081.1"/>
    </source>
</evidence>
<comment type="subcellular location">
    <subcellularLocation>
        <location evidence="1">Nucleus membrane</location>
        <topology evidence="1">Multi-pass membrane protein</topology>
    </subcellularLocation>
    <subcellularLocation>
        <location evidence="2">Nucleus</location>
        <location evidence="2">Nuclear pore complex</location>
    </subcellularLocation>
</comment>
<evidence type="ECO:0000256" key="5">
    <source>
        <dbReference type="ARBA" id="ARBA00022692"/>
    </source>
</evidence>
<evidence type="ECO:0000256" key="10">
    <source>
        <dbReference type="ARBA" id="ARBA00023132"/>
    </source>
</evidence>
<gene>
    <name evidence="14" type="ORF">BDW02DRAFT_568368</name>
</gene>
<keyword evidence="12" id="KW-0539">Nucleus</keyword>
<dbReference type="EMBL" id="ML975292">
    <property type="protein sequence ID" value="KAF1835081.1"/>
    <property type="molecule type" value="Genomic_DNA"/>
</dbReference>
<evidence type="ECO:0000256" key="2">
    <source>
        <dbReference type="ARBA" id="ARBA00004567"/>
    </source>
</evidence>
<organism evidence="14 15">
    <name type="scientific">Decorospora gaudefroyi</name>
    <dbReference type="NCBI Taxonomy" id="184978"/>
    <lineage>
        <taxon>Eukaryota</taxon>
        <taxon>Fungi</taxon>
        <taxon>Dikarya</taxon>
        <taxon>Ascomycota</taxon>
        <taxon>Pezizomycotina</taxon>
        <taxon>Dothideomycetes</taxon>
        <taxon>Pleosporomycetidae</taxon>
        <taxon>Pleosporales</taxon>
        <taxon>Pleosporineae</taxon>
        <taxon>Pleosporaceae</taxon>
        <taxon>Decorospora</taxon>
    </lineage>
</organism>
<evidence type="ECO:0000256" key="3">
    <source>
        <dbReference type="ARBA" id="ARBA00005760"/>
    </source>
</evidence>
<reference evidence="14" key="1">
    <citation type="submission" date="2020-01" db="EMBL/GenBank/DDBJ databases">
        <authorList>
            <consortium name="DOE Joint Genome Institute"/>
            <person name="Haridas S."/>
            <person name="Albert R."/>
            <person name="Binder M."/>
            <person name="Bloem J."/>
            <person name="Labutti K."/>
            <person name="Salamov A."/>
            <person name="Andreopoulos B."/>
            <person name="Baker S.E."/>
            <person name="Barry K."/>
            <person name="Bills G."/>
            <person name="Bluhm B.H."/>
            <person name="Cannon C."/>
            <person name="Castanera R."/>
            <person name="Culley D.E."/>
            <person name="Daum C."/>
            <person name="Ezra D."/>
            <person name="Gonzalez J.B."/>
            <person name="Henrissat B."/>
            <person name="Kuo A."/>
            <person name="Liang C."/>
            <person name="Lipzen A."/>
            <person name="Lutzoni F."/>
            <person name="Magnuson J."/>
            <person name="Mondo S."/>
            <person name="Nolan M."/>
            <person name="Ohm R."/>
            <person name="Pangilinan J."/>
            <person name="Park H.-J."/>
            <person name="Ramirez L."/>
            <person name="Alfaro M."/>
            <person name="Sun H."/>
            <person name="Tritt A."/>
            <person name="Yoshinaga Y."/>
            <person name="Zwiers L.-H."/>
            <person name="Turgeon B.G."/>
            <person name="Goodwin S.B."/>
            <person name="Spatafora J.W."/>
            <person name="Crous P.W."/>
            <person name="Grigoriev I.V."/>
        </authorList>
    </citation>
    <scope>NUCLEOTIDE SEQUENCE</scope>
    <source>
        <strain evidence="14">P77</strain>
    </source>
</reference>
<dbReference type="PANTHER" id="PTHR13269">
    <property type="entry name" value="NUCLEOPORIN NDC1"/>
    <property type="match status" value="1"/>
</dbReference>
<feature type="transmembrane region" description="Helical" evidence="13">
    <location>
        <begin position="264"/>
        <end position="287"/>
    </location>
</feature>
<evidence type="ECO:0000256" key="13">
    <source>
        <dbReference type="SAM" id="Phobius"/>
    </source>
</evidence>
<keyword evidence="5 13" id="KW-0812">Transmembrane</keyword>
<evidence type="ECO:0000256" key="8">
    <source>
        <dbReference type="ARBA" id="ARBA00022989"/>
    </source>
</evidence>
<feature type="transmembrane region" description="Helical" evidence="13">
    <location>
        <begin position="31"/>
        <end position="54"/>
    </location>
</feature>
<keyword evidence="15" id="KW-1185">Reference proteome</keyword>
<proteinExistence type="inferred from homology"/>
<dbReference type="GO" id="GO:0031965">
    <property type="term" value="C:nuclear membrane"/>
    <property type="evidence" value="ECO:0007669"/>
    <property type="project" value="UniProtKB-SubCell"/>
</dbReference>